<dbReference type="PANTHER" id="PTHR45833">
    <property type="entry name" value="METHIONINE SYNTHASE"/>
    <property type="match status" value="1"/>
</dbReference>
<dbReference type="GO" id="GO:0031419">
    <property type="term" value="F:cobalamin binding"/>
    <property type="evidence" value="ECO:0007669"/>
    <property type="project" value="InterPro"/>
</dbReference>
<keyword evidence="6" id="KW-0808">Transferase</keyword>
<dbReference type="GO" id="GO:0032259">
    <property type="term" value="P:methylation"/>
    <property type="evidence" value="ECO:0007669"/>
    <property type="project" value="UniProtKB-KW"/>
</dbReference>
<dbReference type="Pfam" id="PF02607">
    <property type="entry name" value="B12-binding_2"/>
    <property type="match status" value="1"/>
</dbReference>
<feature type="domain" description="B12-binding" evidence="4">
    <location>
        <begin position="93"/>
        <end position="224"/>
    </location>
</feature>
<evidence type="ECO:0000313" key="6">
    <source>
        <dbReference type="EMBL" id="KNY27987.1"/>
    </source>
</evidence>
<dbReference type="InterPro" id="IPR050554">
    <property type="entry name" value="Met_Synthase/Corrinoid"/>
</dbReference>
<dbReference type="GO" id="GO:0046653">
    <property type="term" value="P:tetrahydrofolate metabolic process"/>
    <property type="evidence" value="ECO:0007669"/>
    <property type="project" value="TreeGrafter"/>
</dbReference>
<dbReference type="SUPFAM" id="SSF52242">
    <property type="entry name" value="Cobalamin (vitamin B12)-binding domain"/>
    <property type="match status" value="1"/>
</dbReference>
<dbReference type="GO" id="GO:0005829">
    <property type="term" value="C:cytosol"/>
    <property type="evidence" value="ECO:0007669"/>
    <property type="project" value="TreeGrafter"/>
</dbReference>
<keyword evidence="6" id="KW-0489">Methyltransferase</keyword>
<dbReference type="Proteomes" id="UP000036923">
    <property type="component" value="Unassembled WGS sequence"/>
</dbReference>
<keyword evidence="3" id="KW-0170">Cobalt</keyword>
<feature type="domain" description="B12-binding N-terminal" evidence="5">
    <location>
        <begin position="1"/>
        <end position="91"/>
    </location>
</feature>
<dbReference type="Gene3D" id="1.10.1240.10">
    <property type="entry name" value="Methionine synthase domain"/>
    <property type="match status" value="1"/>
</dbReference>
<comment type="caution">
    <text evidence="6">The sequence shown here is derived from an EMBL/GenBank/DDBJ whole genome shotgun (WGS) entry which is preliminary data.</text>
</comment>
<dbReference type="SMART" id="SM01018">
    <property type="entry name" value="B12-binding_2"/>
    <property type="match status" value="1"/>
</dbReference>
<dbReference type="GO" id="GO:0008705">
    <property type="term" value="F:methionine synthase activity"/>
    <property type="evidence" value="ECO:0007669"/>
    <property type="project" value="UniProtKB-EC"/>
</dbReference>
<organism evidence="6 7">
    <name type="scientific">Pseudobacteroides cellulosolvens ATCC 35603 = DSM 2933</name>
    <dbReference type="NCBI Taxonomy" id="398512"/>
    <lineage>
        <taxon>Bacteria</taxon>
        <taxon>Bacillati</taxon>
        <taxon>Bacillota</taxon>
        <taxon>Clostridia</taxon>
        <taxon>Eubacteriales</taxon>
        <taxon>Oscillospiraceae</taxon>
        <taxon>Pseudobacteroides</taxon>
    </lineage>
</organism>
<dbReference type="InterPro" id="IPR003759">
    <property type="entry name" value="Cbl-bd_cap"/>
</dbReference>
<comment type="similarity">
    <text evidence="1">Belongs to the methylamine corrinoid protein family.</text>
</comment>
<dbReference type="InterPro" id="IPR036594">
    <property type="entry name" value="Meth_synthase_dom"/>
</dbReference>
<name>A0A0L6JRG3_9FIRM</name>
<evidence type="ECO:0000256" key="1">
    <source>
        <dbReference type="ARBA" id="ARBA00010854"/>
    </source>
</evidence>
<dbReference type="Gene3D" id="3.40.50.280">
    <property type="entry name" value="Cobalamin-binding domain"/>
    <property type="match status" value="1"/>
</dbReference>
<dbReference type="GO" id="GO:0050667">
    <property type="term" value="P:homocysteine metabolic process"/>
    <property type="evidence" value="ECO:0007669"/>
    <property type="project" value="TreeGrafter"/>
</dbReference>
<evidence type="ECO:0000259" key="5">
    <source>
        <dbReference type="PROSITE" id="PS51337"/>
    </source>
</evidence>
<dbReference type="InterPro" id="IPR006158">
    <property type="entry name" value="Cobalamin-bd"/>
</dbReference>
<dbReference type="GO" id="GO:0015948">
    <property type="term" value="P:methanogenesis"/>
    <property type="evidence" value="ECO:0007669"/>
    <property type="project" value="InterPro"/>
</dbReference>
<dbReference type="NCBIfam" id="TIGR02370">
    <property type="entry name" value="pyl_corrinoid"/>
    <property type="match status" value="1"/>
</dbReference>
<dbReference type="eggNOG" id="COG5012">
    <property type="taxonomic scope" value="Bacteria"/>
</dbReference>
<evidence type="ECO:0000256" key="3">
    <source>
        <dbReference type="ARBA" id="ARBA00023285"/>
    </source>
</evidence>
<dbReference type="PROSITE" id="PS51337">
    <property type="entry name" value="B12_BINDING_NTER"/>
    <property type="match status" value="1"/>
</dbReference>
<dbReference type="RefSeq" id="WP_050753528.1">
    <property type="nucleotide sequence ID" value="NZ_LGTC01000001.1"/>
</dbReference>
<dbReference type="FunFam" id="3.40.50.280:FF:000003">
    <property type="entry name" value="Dimethylamine methyltransferase corrinoid protein"/>
    <property type="match status" value="1"/>
</dbReference>
<dbReference type="GO" id="GO:0050897">
    <property type="term" value="F:cobalt ion binding"/>
    <property type="evidence" value="ECO:0007669"/>
    <property type="project" value="InterPro"/>
</dbReference>
<accession>A0A0L6JRG3</accession>
<evidence type="ECO:0000313" key="7">
    <source>
        <dbReference type="Proteomes" id="UP000036923"/>
    </source>
</evidence>
<dbReference type="PROSITE" id="PS51332">
    <property type="entry name" value="B12_BINDING"/>
    <property type="match status" value="1"/>
</dbReference>
<dbReference type="Pfam" id="PF02310">
    <property type="entry name" value="B12-binding"/>
    <property type="match status" value="1"/>
</dbReference>
<dbReference type="EC" id="2.1.1.13" evidence="6"/>
<evidence type="ECO:0000259" key="4">
    <source>
        <dbReference type="PROSITE" id="PS51332"/>
    </source>
</evidence>
<keyword evidence="7" id="KW-1185">Reference proteome</keyword>
<protein>
    <submittedName>
        <fullName evidence="6">Methyltransferase cognate corrinoid protein</fullName>
        <ecNumber evidence="6">2.1.1.13</ecNumber>
    </submittedName>
</protein>
<reference evidence="7" key="1">
    <citation type="submission" date="2015-07" db="EMBL/GenBank/DDBJ databases">
        <title>Near-Complete Genome Sequence of the Cellulolytic Bacterium Bacteroides (Pseudobacteroides) cellulosolvens ATCC 35603.</title>
        <authorList>
            <person name="Dassa B."/>
            <person name="Utturkar S.M."/>
            <person name="Klingeman D.M."/>
            <person name="Hurt R.A."/>
            <person name="Keller M."/>
            <person name="Xu J."/>
            <person name="Reddy Y.H.K."/>
            <person name="Borovok I."/>
            <person name="Grinberg I.R."/>
            <person name="Lamed R."/>
            <person name="Zhivin O."/>
            <person name="Bayer E.A."/>
            <person name="Brown S.D."/>
        </authorList>
    </citation>
    <scope>NUCLEOTIDE SEQUENCE [LARGE SCALE GENOMIC DNA]</scope>
    <source>
        <strain evidence="7">DSM 2933</strain>
    </source>
</reference>
<dbReference type="CDD" id="cd02070">
    <property type="entry name" value="corrinoid_protein_B12-BD"/>
    <property type="match status" value="1"/>
</dbReference>
<dbReference type="AlphaFoldDB" id="A0A0L6JRG3"/>
<evidence type="ECO:0000256" key="2">
    <source>
        <dbReference type="ARBA" id="ARBA00022723"/>
    </source>
</evidence>
<dbReference type="InterPro" id="IPR036724">
    <property type="entry name" value="Cobalamin-bd_sf"/>
</dbReference>
<keyword evidence="2" id="KW-0479">Metal-binding</keyword>
<dbReference type="InterPro" id="IPR012741">
    <property type="entry name" value="Corrinoid_p"/>
</dbReference>
<proteinExistence type="inferred from homology"/>
<dbReference type="STRING" id="398512.Bccel_3258"/>
<dbReference type="SUPFAM" id="SSF47644">
    <property type="entry name" value="Methionine synthase domain"/>
    <property type="match status" value="1"/>
</dbReference>
<gene>
    <name evidence="6" type="ORF">Bccel_3258</name>
</gene>
<dbReference type="PATRIC" id="fig|398512.5.peg.3416"/>
<dbReference type="PANTHER" id="PTHR45833:SF1">
    <property type="entry name" value="METHIONINE SYNTHASE"/>
    <property type="match status" value="1"/>
</dbReference>
<sequence>MSQNEILEKLKKAIEEMESEMAEEAAEEAVEAGIDPLVAINDGLAVGMKTISDLFDEGEVFVPQLLLAAEAFEAAVSILTASMSEEDKKNASLGKVLIHTVQGDIHDIGKNIVKTMLSASGFEVIDLGRDVPVTEVVAKAKEYNVDIIVGSALMTTTMPSQRDIVDMLKEEGVRAKYKCMFGGAPVSSEWVEKIGGDGYSESASEAVEIAKKIMLEIRGDTNGTSKSIDCI</sequence>
<dbReference type="EMBL" id="LGTC01000001">
    <property type="protein sequence ID" value="KNY27987.1"/>
    <property type="molecule type" value="Genomic_DNA"/>
</dbReference>